<dbReference type="InterPro" id="IPR052909">
    <property type="entry name" value="Transposase_6_like"/>
</dbReference>
<evidence type="ECO:0000259" key="1">
    <source>
        <dbReference type="Pfam" id="PF13340"/>
    </source>
</evidence>
<dbReference type="PANTHER" id="PTHR46637">
    <property type="entry name" value="TIS1421-TRANSPOSASE PROTEIN A"/>
    <property type="match status" value="1"/>
</dbReference>
<comment type="caution">
    <text evidence="2">The sequence shown here is derived from an EMBL/GenBank/DDBJ whole genome shotgun (WGS) entry which is preliminary data.</text>
</comment>
<feature type="domain" description="Insertion element IS402-like" evidence="1">
    <location>
        <begin position="68"/>
        <end position="140"/>
    </location>
</feature>
<gene>
    <name evidence="2" type="ORF">KSZ_72320</name>
</gene>
<sequence>MSVAELRRVVQVLREPEAQRERGLHWSRFRREYQAGAKRCHIQRRACQAPLMRTEASEALAVSALPKLTDAQWERIRPFLQSEKPAKGRPAGDYRLILEGIVLVLRTGCPWRALPERFGPWQTVVGAYRRWCQEGRWVHILPILQTQEVPFASSA</sequence>
<organism evidence="2 3">
    <name type="scientific">Dictyobacter formicarum</name>
    <dbReference type="NCBI Taxonomy" id="2778368"/>
    <lineage>
        <taxon>Bacteria</taxon>
        <taxon>Bacillati</taxon>
        <taxon>Chloroflexota</taxon>
        <taxon>Ktedonobacteria</taxon>
        <taxon>Ktedonobacterales</taxon>
        <taxon>Dictyobacteraceae</taxon>
        <taxon>Dictyobacter</taxon>
    </lineage>
</organism>
<evidence type="ECO:0000313" key="3">
    <source>
        <dbReference type="Proteomes" id="UP000635565"/>
    </source>
</evidence>
<name>A0ABQ3VU13_9CHLR</name>
<dbReference type="Proteomes" id="UP000635565">
    <property type="component" value="Unassembled WGS sequence"/>
</dbReference>
<keyword evidence="3" id="KW-1185">Reference proteome</keyword>
<dbReference type="InterPro" id="IPR025161">
    <property type="entry name" value="IS402-like_dom"/>
</dbReference>
<dbReference type="Pfam" id="PF13340">
    <property type="entry name" value="DUF4096"/>
    <property type="match status" value="1"/>
</dbReference>
<dbReference type="RefSeq" id="WP_201366754.1">
    <property type="nucleotide sequence ID" value="NZ_BNJJ01000033.1"/>
</dbReference>
<reference evidence="2 3" key="1">
    <citation type="journal article" date="2021" name="Int. J. Syst. Evol. Microbiol.">
        <title>Reticulibacter mediterranei gen. nov., sp. nov., within the new family Reticulibacteraceae fam. nov., and Ktedonospora formicarum gen. nov., sp. nov., Ktedonobacter robiniae sp. nov., Dictyobacter formicarum sp. nov. and Dictyobacter arantiisoli sp. nov., belonging to the class Ktedonobacteria.</title>
        <authorList>
            <person name="Yabe S."/>
            <person name="Zheng Y."/>
            <person name="Wang C.M."/>
            <person name="Sakai Y."/>
            <person name="Abe K."/>
            <person name="Yokota A."/>
            <person name="Donadio S."/>
            <person name="Cavaletti L."/>
            <person name="Monciardini P."/>
        </authorList>
    </citation>
    <scope>NUCLEOTIDE SEQUENCE [LARGE SCALE GENOMIC DNA]</scope>
    <source>
        <strain evidence="2 3">SOSP1-9</strain>
    </source>
</reference>
<protein>
    <recommendedName>
        <fullName evidence="1">Insertion element IS402-like domain-containing protein</fullName>
    </recommendedName>
</protein>
<accession>A0ABQ3VU13</accession>
<evidence type="ECO:0000313" key="2">
    <source>
        <dbReference type="EMBL" id="GHO89226.1"/>
    </source>
</evidence>
<dbReference type="EMBL" id="BNJJ01000033">
    <property type="protein sequence ID" value="GHO89226.1"/>
    <property type="molecule type" value="Genomic_DNA"/>
</dbReference>
<proteinExistence type="predicted"/>
<dbReference type="PANTHER" id="PTHR46637:SF1">
    <property type="entry name" value="BLL5188 PROTEIN"/>
    <property type="match status" value="1"/>
</dbReference>